<evidence type="ECO:0000313" key="2">
    <source>
        <dbReference type="Proteomes" id="UP000030643"/>
    </source>
</evidence>
<sequence>MQKNMIKIKDLGLQDGTHFSNIVVKDKETVRSVVITTVNSQKKMLKLEWPNERNQATLELPLSSEVELVTNVVTEYRIGFAFNYDDQRIIIYYTD</sequence>
<dbReference type="OrthoDB" id="2150666at2"/>
<dbReference type="AlphaFoldDB" id="A0A069CTP9"/>
<name>A0A069CTP9_WEIOS</name>
<dbReference type="STRING" id="1329250.WOSG25_051210"/>
<keyword evidence="2" id="KW-1185">Reference proteome</keyword>
<accession>A0A069CTP9</accession>
<proteinExistence type="predicted"/>
<organism evidence="1 2">
    <name type="scientific">Weissella oryzae (strain DSM 25784 / JCM 18191 / LMG 30913 / SG25)</name>
    <dbReference type="NCBI Taxonomy" id="1329250"/>
    <lineage>
        <taxon>Bacteria</taxon>
        <taxon>Bacillati</taxon>
        <taxon>Bacillota</taxon>
        <taxon>Bacilli</taxon>
        <taxon>Lactobacillales</taxon>
        <taxon>Lactobacillaceae</taxon>
        <taxon>Weissella</taxon>
    </lineage>
</organism>
<reference evidence="2" key="1">
    <citation type="journal article" date="2014" name="Genome Announc.">
        <title>Draft genome sequence of Weissella oryzae SG25T, isolated from fermented rice grains.</title>
        <authorList>
            <person name="Tanizawa Y."/>
            <person name="Fujisawa T."/>
            <person name="Mochizuki T."/>
            <person name="Kaminuma E."/>
            <person name="Suzuki Y."/>
            <person name="Nakamura Y."/>
            <person name="Tohno M."/>
        </authorList>
    </citation>
    <scope>NUCLEOTIDE SEQUENCE [LARGE SCALE GENOMIC DNA]</scope>
    <source>
        <strain evidence="2">DSM 25784 / JCM 18191 / LMG 30913 / SG25</strain>
    </source>
</reference>
<dbReference type="Proteomes" id="UP000030643">
    <property type="component" value="Unassembled WGS sequence"/>
</dbReference>
<protein>
    <submittedName>
        <fullName evidence="1">Uncharacterized protein</fullName>
    </submittedName>
</protein>
<evidence type="ECO:0000313" key="1">
    <source>
        <dbReference type="EMBL" id="GAK30849.1"/>
    </source>
</evidence>
<dbReference type="RefSeq" id="WP_027698913.1">
    <property type="nucleotide sequence ID" value="NZ_DF820488.1"/>
</dbReference>
<dbReference type="EMBL" id="DF820488">
    <property type="protein sequence ID" value="GAK30849.1"/>
    <property type="molecule type" value="Genomic_DNA"/>
</dbReference>
<gene>
    <name evidence="1" type="ORF">WOSG25_051210</name>
</gene>